<evidence type="ECO:0000313" key="2">
    <source>
        <dbReference type="EMBL" id="SVA39427.1"/>
    </source>
</evidence>
<reference evidence="2" key="1">
    <citation type="submission" date="2018-05" db="EMBL/GenBank/DDBJ databases">
        <authorList>
            <person name="Lanie J.A."/>
            <person name="Ng W.-L."/>
            <person name="Kazmierczak K.M."/>
            <person name="Andrzejewski T.M."/>
            <person name="Davidsen T.M."/>
            <person name="Wayne K.J."/>
            <person name="Tettelin H."/>
            <person name="Glass J.I."/>
            <person name="Rusch D."/>
            <person name="Podicherti R."/>
            <person name="Tsui H.-C.T."/>
            <person name="Winkler M.E."/>
        </authorList>
    </citation>
    <scope>NUCLEOTIDE SEQUENCE</scope>
</reference>
<accession>A0A381VIE6</accession>
<dbReference type="EMBL" id="UINC01008768">
    <property type="protein sequence ID" value="SVA39427.1"/>
    <property type="molecule type" value="Genomic_DNA"/>
</dbReference>
<organism evidence="2">
    <name type="scientific">marine metagenome</name>
    <dbReference type="NCBI Taxonomy" id="408172"/>
    <lineage>
        <taxon>unclassified sequences</taxon>
        <taxon>metagenomes</taxon>
        <taxon>ecological metagenomes</taxon>
    </lineage>
</organism>
<gene>
    <name evidence="2" type="ORF">METZ01_LOCUS92281</name>
</gene>
<feature type="compositionally biased region" description="Basic residues" evidence="1">
    <location>
        <begin position="1"/>
        <end position="10"/>
    </location>
</feature>
<proteinExistence type="predicted"/>
<feature type="region of interest" description="Disordered" evidence="1">
    <location>
        <begin position="1"/>
        <end position="35"/>
    </location>
</feature>
<sequence>MNNNAKRRAQALRSGGYQQANGQLVKRARLPWRQD</sequence>
<evidence type="ECO:0000256" key="1">
    <source>
        <dbReference type="SAM" id="MobiDB-lite"/>
    </source>
</evidence>
<dbReference type="AlphaFoldDB" id="A0A381VIE6"/>
<name>A0A381VIE6_9ZZZZ</name>
<feature type="compositionally biased region" description="Basic residues" evidence="1">
    <location>
        <begin position="26"/>
        <end position="35"/>
    </location>
</feature>
<feature type="non-terminal residue" evidence="2">
    <location>
        <position position="35"/>
    </location>
</feature>
<protein>
    <submittedName>
        <fullName evidence="2">Uncharacterized protein</fullName>
    </submittedName>
</protein>